<proteinExistence type="predicted"/>
<name>A0A8D9FRT3_9VIRU</name>
<protein>
    <submittedName>
        <fullName evidence="1">Uncharacterized protein</fullName>
    </submittedName>
</protein>
<evidence type="ECO:0000313" key="1">
    <source>
        <dbReference type="EMBL" id="CAG7579713.1"/>
    </source>
</evidence>
<sequence length="92" mass="11181">MKRYLFVKKIDGGIGYEYVQSFDSIDDFLFYLRSNLTKNRSNYYIKNHIEQTGDYYVENHILWDIDHKYCQAFIGLVKSELREERIDKLLNK</sequence>
<gene>
    <name evidence="1" type="ORF">SLAVMIC_00045</name>
</gene>
<accession>A0A8D9FRT3</accession>
<dbReference type="EMBL" id="OU342829">
    <property type="protein sequence ID" value="CAG7579713.1"/>
    <property type="molecule type" value="Genomic_DNA"/>
</dbReference>
<organism evidence="1">
    <name type="scientific">uncultured marine phage</name>
    <dbReference type="NCBI Taxonomy" id="707152"/>
    <lineage>
        <taxon>Viruses</taxon>
        <taxon>environmental samples</taxon>
    </lineage>
</organism>
<reference evidence="1" key="1">
    <citation type="submission" date="2021-06" db="EMBL/GenBank/DDBJ databases">
        <authorList>
            <person name="Gannon L."/>
            <person name="Redgwell R T."/>
            <person name="Michniewski S."/>
            <person name="Harrison D C."/>
            <person name="Millard A."/>
        </authorList>
    </citation>
    <scope>NUCLEOTIDE SEQUENCE</scope>
</reference>